<dbReference type="OrthoDB" id="9803739at2"/>
<dbReference type="Proteomes" id="UP000295793">
    <property type="component" value="Unassembled WGS sequence"/>
</dbReference>
<dbReference type="EMBL" id="SLZR01000003">
    <property type="protein sequence ID" value="TCS42688.1"/>
    <property type="molecule type" value="Genomic_DNA"/>
</dbReference>
<dbReference type="InterPro" id="IPR015942">
    <property type="entry name" value="Asp/Glu/hydantoin_racemase"/>
</dbReference>
<keyword evidence="2" id="KW-1185">Reference proteome</keyword>
<dbReference type="SUPFAM" id="SSF53681">
    <property type="entry name" value="Aspartate/glutamate racemase"/>
    <property type="match status" value="2"/>
</dbReference>
<dbReference type="GO" id="GO:0047661">
    <property type="term" value="F:amino-acid racemase activity"/>
    <property type="evidence" value="ECO:0007669"/>
    <property type="project" value="InterPro"/>
</dbReference>
<dbReference type="RefSeq" id="WP_132700594.1">
    <property type="nucleotide sequence ID" value="NZ_SLZR01000003.1"/>
</dbReference>
<dbReference type="InterPro" id="IPR001920">
    <property type="entry name" value="Asp/Glu_race"/>
</dbReference>
<evidence type="ECO:0000313" key="2">
    <source>
        <dbReference type="Proteomes" id="UP000295793"/>
    </source>
</evidence>
<proteinExistence type="predicted"/>
<sequence length="237" mass="25876">MANHVNDTRKRIGIITGSGPDAGLDMWQKILKANKAIQGDRYTGDLDAPEVVIMSIPALGLSMELEKNNDEVWHSLSQTASKLAEHTDYYAIACNTLNYYQPQLEGLGLKSTLVSFPDVVSDRVLNSGLKKVALLGAKPVTDLGDWSPYRKLLDAVELETPVQPEKLHQLIYDVKAYGGDHPAVIEQFTELLSNLEADVVLLACTELPLIPVVSTKDLIDVTDLVAAVLAERSLAIN</sequence>
<evidence type="ECO:0000313" key="1">
    <source>
        <dbReference type="EMBL" id="TCS42688.1"/>
    </source>
</evidence>
<gene>
    <name evidence="1" type="ORF">BCF53_103358</name>
</gene>
<dbReference type="AlphaFoldDB" id="A0A4R3I9Y0"/>
<name>A0A4R3I9Y0_9GAMM</name>
<reference evidence="1 2" key="1">
    <citation type="submission" date="2019-03" db="EMBL/GenBank/DDBJ databases">
        <title>Genomic Encyclopedia of Archaeal and Bacterial Type Strains, Phase II (KMG-II): from individual species to whole genera.</title>
        <authorList>
            <person name="Goeker M."/>
        </authorList>
    </citation>
    <scope>NUCLEOTIDE SEQUENCE [LARGE SCALE GENOMIC DNA]</scope>
    <source>
        <strain evidence="1 2">DSM 15388</strain>
    </source>
</reference>
<dbReference type="PROSITE" id="PS00924">
    <property type="entry name" value="ASP_GLU_RACEMASE_2"/>
    <property type="match status" value="1"/>
</dbReference>
<dbReference type="Gene3D" id="3.40.50.1860">
    <property type="match status" value="2"/>
</dbReference>
<dbReference type="InterPro" id="IPR033134">
    <property type="entry name" value="Asp/Glu_racemase_AS_2"/>
</dbReference>
<comment type="caution">
    <text evidence="1">The sequence shown here is derived from an EMBL/GenBank/DDBJ whole genome shotgun (WGS) entry which is preliminary data.</text>
</comment>
<organism evidence="1 2">
    <name type="scientific">Reinekea marinisedimentorum</name>
    <dbReference type="NCBI Taxonomy" id="230495"/>
    <lineage>
        <taxon>Bacteria</taxon>
        <taxon>Pseudomonadati</taxon>
        <taxon>Pseudomonadota</taxon>
        <taxon>Gammaproteobacteria</taxon>
        <taxon>Oceanospirillales</taxon>
        <taxon>Saccharospirillaceae</taxon>
        <taxon>Reinekea</taxon>
    </lineage>
</organism>
<accession>A0A4R3I9Y0</accession>
<dbReference type="Pfam" id="PF01177">
    <property type="entry name" value="Asp_Glu_race"/>
    <property type="match status" value="1"/>
</dbReference>
<protein>
    <submittedName>
        <fullName evidence="1">Aspartate racemase</fullName>
    </submittedName>
</protein>